<accession>A0A8J7MLX8</accession>
<dbReference type="NCBIfam" id="TIGR00666">
    <property type="entry name" value="PBP4"/>
    <property type="match status" value="1"/>
</dbReference>
<name>A0A8J7MLX8_9RHOB</name>
<dbReference type="GO" id="GO:0006508">
    <property type="term" value="P:proteolysis"/>
    <property type="evidence" value="ECO:0007669"/>
    <property type="project" value="InterPro"/>
</dbReference>
<comment type="similarity">
    <text evidence="1">Belongs to the peptidase S13 family.</text>
</comment>
<dbReference type="EC" id="3.4.16.4" evidence="4"/>
<dbReference type="Gene3D" id="3.50.80.20">
    <property type="entry name" value="D-Ala-D-Ala carboxypeptidase C, peptidase S13"/>
    <property type="match status" value="1"/>
</dbReference>
<evidence type="ECO:0000313" key="4">
    <source>
        <dbReference type="EMBL" id="MBL4926577.1"/>
    </source>
</evidence>
<dbReference type="GO" id="GO:0000270">
    <property type="term" value="P:peptidoglycan metabolic process"/>
    <property type="evidence" value="ECO:0007669"/>
    <property type="project" value="TreeGrafter"/>
</dbReference>
<sequence>MEKRLGSRADHKAVSAARSARPRPLGKGRGGGIVTHDLTRRGLLAALLASVATPLLAEAPRTSQRPLSRSLTHGQAATPVAAVPQAGLADLVGAADLGGATSVVVLDARTGEVLEVHSPETALPPASVAKTITSLFALEKLGPDHRFSTTVLATGPVVKGVVQGDLVLVGGGDPTLGTDDLGDMAARLKARGVRGLTGRYLAWDGALPRIERIAADQPDHVGYDPGLSGLILNFGRVYFEWKRAGSGYNLSMDARGERFAPQIDLTRMAVENREAPLFTYRLGQSTEDWTVAREALGADGSRWLPVRRAGPYVAEAFRGLCAMQGITLPPPEIVAALPAGTELARKDSEPLAVVLRGMLRWSTNITAEAVGLGASEAASLAVSGQVMTDWARANLGHPGDFVDHSGLGSQSRVTALGMARALVAGRGRPGGAHLPGILREFGLTDDKGKAMKDSKVRVRAKTGTLNFTSGLAGFIQPPAGRELAFAIFSSDIDRRAALPMADREEPPGGKAWLKRARRLQAQLVRRWAESYCA</sequence>
<keyword evidence="4" id="KW-0121">Carboxypeptidase</keyword>
<dbReference type="Gene3D" id="3.40.710.10">
    <property type="entry name" value="DD-peptidase/beta-lactamase superfamily"/>
    <property type="match status" value="2"/>
</dbReference>
<dbReference type="PANTHER" id="PTHR30023">
    <property type="entry name" value="D-ALANYL-D-ALANINE CARBOXYPEPTIDASE"/>
    <property type="match status" value="1"/>
</dbReference>
<feature type="compositionally biased region" description="Basic and acidic residues" evidence="3">
    <location>
        <begin position="1"/>
        <end position="13"/>
    </location>
</feature>
<dbReference type="InterPro" id="IPR012338">
    <property type="entry name" value="Beta-lactam/transpept-like"/>
</dbReference>
<dbReference type="SUPFAM" id="SSF56601">
    <property type="entry name" value="beta-lactamase/transpeptidase-like"/>
    <property type="match status" value="1"/>
</dbReference>
<keyword evidence="2 4" id="KW-0378">Hydrolase</keyword>
<dbReference type="Proteomes" id="UP000619033">
    <property type="component" value="Unassembled WGS sequence"/>
</dbReference>
<reference evidence="4" key="1">
    <citation type="submission" date="2021-01" db="EMBL/GenBank/DDBJ databases">
        <title>Genome seq and assembly of Tabrizicola sp. KVB23.</title>
        <authorList>
            <person name="Chhetri G."/>
        </authorList>
    </citation>
    <scope>NUCLEOTIDE SEQUENCE</scope>
    <source>
        <strain evidence="4">KVB23</strain>
    </source>
</reference>
<proteinExistence type="inferred from homology"/>
<dbReference type="PANTHER" id="PTHR30023:SF0">
    <property type="entry name" value="PENICILLIN-SENSITIVE CARBOXYPEPTIDASE A"/>
    <property type="match status" value="1"/>
</dbReference>
<gene>
    <name evidence="4" type="primary">dacB</name>
    <name evidence="4" type="ORF">JI744_00535</name>
</gene>
<dbReference type="AlphaFoldDB" id="A0A8J7MLX8"/>
<comment type="caution">
    <text evidence="4">The sequence shown here is derived from an EMBL/GenBank/DDBJ whole genome shotgun (WGS) entry which is preliminary data.</text>
</comment>
<evidence type="ECO:0000256" key="2">
    <source>
        <dbReference type="ARBA" id="ARBA00022801"/>
    </source>
</evidence>
<protein>
    <submittedName>
        <fullName evidence="4">D-alanyl-D-alanine carboxypeptidase/D-alanyl-D-alanine-endopeptidase</fullName>
        <ecNumber evidence="4">3.4.16.4</ecNumber>
    </submittedName>
</protein>
<evidence type="ECO:0000256" key="3">
    <source>
        <dbReference type="SAM" id="MobiDB-lite"/>
    </source>
</evidence>
<keyword evidence="5" id="KW-1185">Reference proteome</keyword>
<dbReference type="PRINTS" id="PR00922">
    <property type="entry name" value="DADACBPTASE3"/>
</dbReference>
<organism evidence="4 5">
    <name type="scientific">Fuscibacter oryzae</name>
    <dbReference type="NCBI Taxonomy" id="2803939"/>
    <lineage>
        <taxon>Bacteria</taxon>
        <taxon>Pseudomonadati</taxon>
        <taxon>Pseudomonadota</taxon>
        <taxon>Alphaproteobacteria</taxon>
        <taxon>Rhodobacterales</taxon>
        <taxon>Paracoccaceae</taxon>
        <taxon>Fuscibacter</taxon>
    </lineage>
</organism>
<feature type="region of interest" description="Disordered" evidence="3">
    <location>
        <begin position="1"/>
        <end position="33"/>
    </location>
</feature>
<evidence type="ECO:0000256" key="1">
    <source>
        <dbReference type="ARBA" id="ARBA00006096"/>
    </source>
</evidence>
<dbReference type="GO" id="GO:0009002">
    <property type="term" value="F:serine-type D-Ala-D-Ala carboxypeptidase activity"/>
    <property type="evidence" value="ECO:0007669"/>
    <property type="project" value="UniProtKB-EC"/>
</dbReference>
<evidence type="ECO:0000313" key="5">
    <source>
        <dbReference type="Proteomes" id="UP000619033"/>
    </source>
</evidence>
<keyword evidence="4" id="KW-0645">Protease</keyword>
<dbReference type="EMBL" id="JAESVP010000001">
    <property type="protein sequence ID" value="MBL4926577.1"/>
    <property type="molecule type" value="Genomic_DNA"/>
</dbReference>
<dbReference type="InterPro" id="IPR000667">
    <property type="entry name" value="Peptidase_S13"/>
</dbReference>
<dbReference type="Pfam" id="PF02113">
    <property type="entry name" value="Peptidase_S13"/>
    <property type="match status" value="1"/>
</dbReference>